<gene>
    <name evidence="4" type="ORF">ECRASSUSDP1_LOCUS27723</name>
</gene>
<accession>A0AAD2DB24</accession>
<dbReference type="Proteomes" id="UP001295684">
    <property type="component" value="Unassembled WGS sequence"/>
</dbReference>
<proteinExistence type="predicted"/>
<name>A0AAD2DB24_EUPCR</name>
<feature type="repeat" description="ANK" evidence="3">
    <location>
        <begin position="331"/>
        <end position="364"/>
    </location>
</feature>
<dbReference type="EMBL" id="CAMPGE010028606">
    <property type="protein sequence ID" value="CAI2386120.1"/>
    <property type="molecule type" value="Genomic_DNA"/>
</dbReference>
<protein>
    <submittedName>
        <fullName evidence="4">Uncharacterized protein</fullName>
    </submittedName>
</protein>
<evidence type="ECO:0000256" key="2">
    <source>
        <dbReference type="ARBA" id="ARBA00023043"/>
    </source>
</evidence>
<evidence type="ECO:0000313" key="5">
    <source>
        <dbReference type="Proteomes" id="UP001295684"/>
    </source>
</evidence>
<feature type="repeat" description="ANK" evidence="3">
    <location>
        <begin position="365"/>
        <end position="397"/>
    </location>
</feature>
<dbReference type="PROSITE" id="PS50088">
    <property type="entry name" value="ANK_REPEAT"/>
    <property type="match status" value="3"/>
</dbReference>
<dbReference type="PRINTS" id="PR01415">
    <property type="entry name" value="ANKYRIN"/>
</dbReference>
<keyword evidence="1" id="KW-0677">Repeat</keyword>
<dbReference type="PANTHER" id="PTHR24171">
    <property type="entry name" value="ANKYRIN REPEAT DOMAIN-CONTAINING PROTEIN 39-RELATED"/>
    <property type="match status" value="1"/>
</dbReference>
<sequence length="558" mass="64270">MDEFTAFSSKAVQETINSAMVKGTWVTLHYQETLCSISNLVRNKVVPPEILELGNLMTPFDENFRLIFVSSKLEYPKSMLENCILIGIEEEKLLMEKELTKFKRVRGVNKKDPARMQMENEFVEACFEGNLDKVKEMLKTPWVNANTKDLNLNTCLMQAALKGHLNVCKILLYHSNGQDIQENIEETTEMHVPKEPNLKKLDVNSVNYDGKTALHKAAYNGNSAVIKLLLLYGADPEIVDSSGNKPMDYINNQEAKYIMKKWKPEWAQRSKPLKCTKEFENPDKIDIKELSRKMKKKLQEFLIEKARNGEYSKIYSFVSKGKATVETKNSDGQSLLSIAVVYGHFDCVYRMLKELSPNVNSRDSKGWTPLMNAAFNGYLKIAKLLISHDADINLKNDQNMKALDLAKGEELKKYFIQETRNAHIFDFEQILELSMVNSSSKNRIYIPNPYKIEHEEEEGNRSLFENLKKANKQIHQNSKPKPALMRSQDSHLFKRKSRVFSNKSPSSNRRVHKAIQNQRHINLKSRSKLLNSKSKKKRKCFSPDITAKNGHFLLLDHL</sequence>
<dbReference type="AlphaFoldDB" id="A0AAD2DB24"/>
<dbReference type="Pfam" id="PF00023">
    <property type="entry name" value="Ank"/>
    <property type="match status" value="1"/>
</dbReference>
<reference evidence="4" key="1">
    <citation type="submission" date="2023-07" db="EMBL/GenBank/DDBJ databases">
        <authorList>
            <consortium name="AG Swart"/>
            <person name="Singh M."/>
            <person name="Singh A."/>
            <person name="Seah K."/>
            <person name="Emmerich C."/>
        </authorList>
    </citation>
    <scope>NUCLEOTIDE SEQUENCE</scope>
    <source>
        <strain evidence="4">DP1</strain>
    </source>
</reference>
<keyword evidence="2 3" id="KW-0040">ANK repeat</keyword>
<evidence type="ECO:0000256" key="3">
    <source>
        <dbReference type="PROSITE-ProRule" id="PRU00023"/>
    </source>
</evidence>
<evidence type="ECO:0000313" key="4">
    <source>
        <dbReference type="EMBL" id="CAI2386120.1"/>
    </source>
</evidence>
<evidence type="ECO:0000256" key="1">
    <source>
        <dbReference type="ARBA" id="ARBA00022737"/>
    </source>
</evidence>
<dbReference type="InterPro" id="IPR002110">
    <property type="entry name" value="Ankyrin_rpt"/>
</dbReference>
<dbReference type="Pfam" id="PF13857">
    <property type="entry name" value="Ank_5"/>
    <property type="match status" value="1"/>
</dbReference>
<dbReference type="PROSITE" id="PS50297">
    <property type="entry name" value="ANK_REP_REGION"/>
    <property type="match status" value="2"/>
</dbReference>
<dbReference type="Pfam" id="PF12796">
    <property type="entry name" value="Ank_2"/>
    <property type="match status" value="1"/>
</dbReference>
<feature type="repeat" description="ANK" evidence="3">
    <location>
        <begin position="209"/>
        <end position="241"/>
    </location>
</feature>
<comment type="caution">
    <text evidence="4">The sequence shown here is derived from an EMBL/GenBank/DDBJ whole genome shotgun (WGS) entry which is preliminary data.</text>
</comment>
<dbReference type="Gene3D" id="1.25.40.20">
    <property type="entry name" value="Ankyrin repeat-containing domain"/>
    <property type="match status" value="2"/>
</dbReference>
<dbReference type="PANTHER" id="PTHR24171:SF9">
    <property type="entry name" value="ANKYRIN REPEAT DOMAIN-CONTAINING PROTEIN 39"/>
    <property type="match status" value="1"/>
</dbReference>
<dbReference type="SMART" id="SM00248">
    <property type="entry name" value="ANK"/>
    <property type="match status" value="5"/>
</dbReference>
<dbReference type="SUPFAM" id="SSF48403">
    <property type="entry name" value="Ankyrin repeat"/>
    <property type="match status" value="1"/>
</dbReference>
<organism evidence="4 5">
    <name type="scientific">Euplotes crassus</name>
    <dbReference type="NCBI Taxonomy" id="5936"/>
    <lineage>
        <taxon>Eukaryota</taxon>
        <taxon>Sar</taxon>
        <taxon>Alveolata</taxon>
        <taxon>Ciliophora</taxon>
        <taxon>Intramacronucleata</taxon>
        <taxon>Spirotrichea</taxon>
        <taxon>Hypotrichia</taxon>
        <taxon>Euplotida</taxon>
        <taxon>Euplotidae</taxon>
        <taxon>Moneuplotes</taxon>
    </lineage>
</organism>
<dbReference type="InterPro" id="IPR036770">
    <property type="entry name" value="Ankyrin_rpt-contain_sf"/>
</dbReference>
<keyword evidence="5" id="KW-1185">Reference proteome</keyword>